<dbReference type="EMBL" id="SMBT01000001">
    <property type="protein sequence ID" value="TCU90248.1"/>
    <property type="molecule type" value="Genomic_DNA"/>
</dbReference>
<dbReference type="EMBL" id="UGHR01000001">
    <property type="protein sequence ID" value="STQ89275.1"/>
    <property type="molecule type" value="Genomic_DNA"/>
</dbReference>
<sequence length="280" mass="31845">MQLPVNLLEVSIHNSWKYQAAFPPLGFVPFFENELGNGDTFGLYWPIGRENIEPIVAETWHDSWQVQPTYSTLSSFLAASQKAEEEYPKSPSIDEDPASPRALFYAAKESVRNQNVDSAIMLLEKATTVLPEYTDAQSLLWAQYVRVGRTAEATSIAIQAIISPPCFGARPHKALRWLCSQQETLFVEDDPIWQIRNKLKLVYGGTKENTDYPLLLTAIHQYLSQSHFVQAVTLMQTYAALLSSETVSFQERYSFESKEFSAWQVEVSSKLPHGSRYFQF</sequence>
<dbReference type="RefSeq" id="WP_115225738.1">
    <property type="nucleotide sequence ID" value="NZ_CAWOLO010000001.1"/>
</dbReference>
<dbReference type="Proteomes" id="UP000255108">
    <property type="component" value="Unassembled WGS sequence"/>
</dbReference>
<evidence type="ECO:0000313" key="2">
    <source>
        <dbReference type="EMBL" id="TCU90248.1"/>
    </source>
</evidence>
<dbReference type="OrthoDB" id="1416614at2"/>
<organism evidence="1 3">
    <name type="scientific">Iodobacter fluviatilis</name>
    <dbReference type="NCBI Taxonomy" id="537"/>
    <lineage>
        <taxon>Bacteria</taxon>
        <taxon>Pseudomonadati</taxon>
        <taxon>Pseudomonadota</taxon>
        <taxon>Betaproteobacteria</taxon>
        <taxon>Neisseriales</taxon>
        <taxon>Chitinibacteraceae</taxon>
        <taxon>Iodobacter</taxon>
    </lineage>
</organism>
<evidence type="ECO:0000313" key="1">
    <source>
        <dbReference type="EMBL" id="STQ89275.1"/>
    </source>
</evidence>
<accession>A0A377Q3C7</accession>
<dbReference type="AlphaFoldDB" id="A0A377Q3C7"/>
<keyword evidence="4" id="KW-1185">Reference proteome</keyword>
<evidence type="ECO:0000313" key="4">
    <source>
        <dbReference type="Proteomes" id="UP000295794"/>
    </source>
</evidence>
<proteinExistence type="predicted"/>
<name>A0A377Q3C7_9NEIS</name>
<dbReference type="SUPFAM" id="SSF48452">
    <property type="entry name" value="TPR-like"/>
    <property type="match status" value="1"/>
</dbReference>
<protein>
    <recommendedName>
        <fullName evidence="5">Tetratricopeptide repeat protein</fullName>
    </recommendedName>
</protein>
<dbReference type="Gene3D" id="1.25.40.10">
    <property type="entry name" value="Tetratricopeptide repeat domain"/>
    <property type="match status" value="1"/>
</dbReference>
<reference evidence="2 4" key="2">
    <citation type="submission" date="2019-03" db="EMBL/GenBank/DDBJ databases">
        <title>Genomic Encyclopedia of Type Strains, Phase IV (KMG-IV): sequencing the most valuable type-strain genomes for metagenomic binning, comparative biology and taxonomic classification.</title>
        <authorList>
            <person name="Goeker M."/>
        </authorList>
    </citation>
    <scope>NUCLEOTIDE SEQUENCE [LARGE SCALE GENOMIC DNA]</scope>
    <source>
        <strain evidence="2 4">DSM 3764</strain>
    </source>
</reference>
<evidence type="ECO:0000313" key="3">
    <source>
        <dbReference type="Proteomes" id="UP000255108"/>
    </source>
</evidence>
<evidence type="ECO:0008006" key="5">
    <source>
        <dbReference type="Google" id="ProtNLM"/>
    </source>
</evidence>
<gene>
    <name evidence="2" type="ORF">EV682_101273</name>
    <name evidence="1" type="ORF">NCTC11159_00291</name>
</gene>
<dbReference type="InterPro" id="IPR011990">
    <property type="entry name" value="TPR-like_helical_dom_sf"/>
</dbReference>
<dbReference type="Proteomes" id="UP000295794">
    <property type="component" value="Unassembled WGS sequence"/>
</dbReference>
<reference evidence="1 3" key="1">
    <citation type="submission" date="2018-06" db="EMBL/GenBank/DDBJ databases">
        <authorList>
            <consortium name="Pathogen Informatics"/>
            <person name="Doyle S."/>
        </authorList>
    </citation>
    <scope>NUCLEOTIDE SEQUENCE [LARGE SCALE GENOMIC DNA]</scope>
    <source>
        <strain evidence="1 3">NCTC11159</strain>
    </source>
</reference>